<dbReference type="AlphaFoldDB" id="A0A5M3MA47"/>
<evidence type="ECO:0000313" key="3">
    <source>
        <dbReference type="Proteomes" id="UP000053558"/>
    </source>
</evidence>
<keyword evidence="3" id="KW-1185">Reference proteome</keyword>
<organism evidence="2 3">
    <name type="scientific">Coniophora puteana (strain RWD-64-598)</name>
    <name type="common">Brown rot fungus</name>
    <dbReference type="NCBI Taxonomy" id="741705"/>
    <lineage>
        <taxon>Eukaryota</taxon>
        <taxon>Fungi</taxon>
        <taxon>Dikarya</taxon>
        <taxon>Basidiomycota</taxon>
        <taxon>Agaricomycotina</taxon>
        <taxon>Agaricomycetes</taxon>
        <taxon>Agaricomycetidae</taxon>
        <taxon>Boletales</taxon>
        <taxon>Coniophorineae</taxon>
        <taxon>Coniophoraceae</taxon>
        <taxon>Coniophora</taxon>
    </lineage>
</organism>
<accession>A0A5M3MA47</accession>
<comment type="caution">
    <text evidence="2">The sequence shown here is derived from an EMBL/GenBank/DDBJ whole genome shotgun (WGS) entry which is preliminary data.</text>
</comment>
<dbReference type="KEGG" id="cput:CONPUDRAFT_158976"/>
<protein>
    <submittedName>
        <fullName evidence="2">Uncharacterized protein</fullName>
    </submittedName>
</protein>
<reference evidence="3" key="1">
    <citation type="journal article" date="2012" name="Science">
        <title>The Paleozoic origin of enzymatic lignin decomposition reconstructed from 31 fungal genomes.</title>
        <authorList>
            <person name="Floudas D."/>
            <person name="Binder M."/>
            <person name="Riley R."/>
            <person name="Barry K."/>
            <person name="Blanchette R.A."/>
            <person name="Henrissat B."/>
            <person name="Martinez A.T."/>
            <person name="Otillar R."/>
            <person name="Spatafora J.W."/>
            <person name="Yadav J.S."/>
            <person name="Aerts A."/>
            <person name="Benoit I."/>
            <person name="Boyd A."/>
            <person name="Carlson A."/>
            <person name="Copeland A."/>
            <person name="Coutinho P.M."/>
            <person name="de Vries R.P."/>
            <person name="Ferreira P."/>
            <person name="Findley K."/>
            <person name="Foster B."/>
            <person name="Gaskell J."/>
            <person name="Glotzer D."/>
            <person name="Gorecki P."/>
            <person name="Heitman J."/>
            <person name="Hesse C."/>
            <person name="Hori C."/>
            <person name="Igarashi K."/>
            <person name="Jurgens J.A."/>
            <person name="Kallen N."/>
            <person name="Kersten P."/>
            <person name="Kohler A."/>
            <person name="Kuees U."/>
            <person name="Kumar T.K.A."/>
            <person name="Kuo A."/>
            <person name="LaButti K."/>
            <person name="Larrondo L.F."/>
            <person name="Lindquist E."/>
            <person name="Ling A."/>
            <person name="Lombard V."/>
            <person name="Lucas S."/>
            <person name="Lundell T."/>
            <person name="Martin R."/>
            <person name="McLaughlin D.J."/>
            <person name="Morgenstern I."/>
            <person name="Morin E."/>
            <person name="Murat C."/>
            <person name="Nagy L.G."/>
            <person name="Nolan M."/>
            <person name="Ohm R.A."/>
            <person name="Patyshakuliyeva A."/>
            <person name="Rokas A."/>
            <person name="Ruiz-Duenas F.J."/>
            <person name="Sabat G."/>
            <person name="Salamov A."/>
            <person name="Samejima M."/>
            <person name="Schmutz J."/>
            <person name="Slot J.C."/>
            <person name="St John F."/>
            <person name="Stenlid J."/>
            <person name="Sun H."/>
            <person name="Sun S."/>
            <person name="Syed K."/>
            <person name="Tsang A."/>
            <person name="Wiebenga A."/>
            <person name="Young D."/>
            <person name="Pisabarro A."/>
            <person name="Eastwood D.C."/>
            <person name="Martin F."/>
            <person name="Cullen D."/>
            <person name="Grigoriev I.V."/>
            <person name="Hibbett D.S."/>
        </authorList>
    </citation>
    <scope>NUCLEOTIDE SEQUENCE [LARGE SCALE GENOMIC DNA]</scope>
    <source>
        <strain evidence="3">RWD-64-598 SS2</strain>
    </source>
</reference>
<dbReference type="Proteomes" id="UP000053558">
    <property type="component" value="Unassembled WGS sequence"/>
</dbReference>
<evidence type="ECO:0000313" key="2">
    <source>
        <dbReference type="EMBL" id="EIW75521.1"/>
    </source>
</evidence>
<proteinExistence type="predicted"/>
<name>A0A5M3MA47_CONPW</name>
<sequence length="287" mass="32365">MPLHSTFIKGNSVMLNLADDSRSPVGARNGDFIFEHRVYSGDGWTDLNIIVKQYHTEAEIEREHAALLQTGHTPYNAESLARFAVADQLTYLLPEPRNIRMLRECYPTRLFCIKPRVVIPPRFLRRGSPPIINNHEPMVNDEVDVEPRATSPLCAEPTLVEDNIEDEDDIEYVRSSSADLPPLAVLIDRIMRERREQNTIIIDDSDDSDAPDARPVKRLRGSTSDDAEDRRGMVDAHLFDVFASAPPRHVSLPPHNQLVIAAQNILRTEFGDLEPIEETSDVNVSNA</sequence>
<feature type="region of interest" description="Disordered" evidence="1">
    <location>
        <begin position="200"/>
        <end position="229"/>
    </location>
</feature>
<evidence type="ECO:0000256" key="1">
    <source>
        <dbReference type="SAM" id="MobiDB-lite"/>
    </source>
</evidence>
<dbReference type="GeneID" id="19204009"/>
<dbReference type="EMBL" id="JH711588">
    <property type="protein sequence ID" value="EIW75521.1"/>
    <property type="molecule type" value="Genomic_DNA"/>
</dbReference>
<gene>
    <name evidence="2" type="ORF">CONPUDRAFT_158976</name>
</gene>
<dbReference type="RefSeq" id="XP_007774235.1">
    <property type="nucleotide sequence ID" value="XM_007776045.1"/>
</dbReference>